<feature type="domain" description="CFA20" evidence="2">
    <location>
        <begin position="84"/>
        <end position="179"/>
    </location>
</feature>
<name>A0A4Y7QCL2_9AGAM</name>
<dbReference type="Proteomes" id="UP000294933">
    <property type="component" value="Unassembled WGS sequence"/>
</dbReference>
<reference evidence="3 4" key="1">
    <citation type="submission" date="2018-06" db="EMBL/GenBank/DDBJ databases">
        <title>A transcriptomic atlas of mushroom development highlights an independent origin of complex multicellularity.</title>
        <authorList>
            <consortium name="DOE Joint Genome Institute"/>
            <person name="Krizsan K."/>
            <person name="Almasi E."/>
            <person name="Merenyi Z."/>
            <person name="Sahu N."/>
            <person name="Viragh M."/>
            <person name="Koszo T."/>
            <person name="Mondo S."/>
            <person name="Kiss B."/>
            <person name="Balint B."/>
            <person name="Kues U."/>
            <person name="Barry K."/>
            <person name="Hegedus J.C."/>
            <person name="Henrissat B."/>
            <person name="Johnson J."/>
            <person name="Lipzen A."/>
            <person name="Ohm R."/>
            <person name="Nagy I."/>
            <person name="Pangilinan J."/>
            <person name="Yan J."/>
            <person name="Xiong Y."/>
            <person name="Grigoriev I.V."/>
            <person name="Hibbett D.S."/>
            <person name="Nagy L.G."/>
        </authorList>
    </citation>
    <scope>NUCLEOTIDE SEQUENCE [LARGE SCALE GENOMIC DNA]</scope>
    <source>
        <strain evidence="3 4">SZMC22713</strain>
    </source>
</reference>
<dbReference type="OrthoDB" id="7486196at2759"/>
<sequence>MFANTIQPGIISLFSSTGGHPLELFAVHVDDALPEDSAVLLLNDSEIEPKAPPPTTLIRPPALRKASESPQASSRDVLEEGYTLCHTVLHIQSPTLRTTYIRCPASSDTDLGIRLPRMHVQVRSLGRAFSLEVGVVDVSGVHGSVRCSTFQKEPNVSTSHTKRPPVLHLPLCFLDFNKHPLTSWTTISLDLAALITQFTVLSRKSSSDSEGDENLAQPAAPFPSPQFASVSYVKVYANCRLRRIWFSNSRTVNSDELPWEFKLYSSNS</sequence>
<evidence type="ECO:0000256" key="1">
    <source>
        <dbReference type="SAM" id="MobiDB-lite"/>
    </source>
</evidence>
<dbReference type="InterPro" id="IPR007714">
    <property type="entry name" value="CFA20_dom"/>
</dbReference>
<feature type="region of interest" description="Disordered" evidence="1">
    <location>
        <begin position="50"/>
        <end position="75"/>
    </location>
</feature>
<dbReference type="EMBL" id="ML170164">
    <property type="protein sequence ID" value="TDL25155.1"/>
    <property type="molecule type" value="Genomic_DNA"/>
</dbReference>
<dbReference type="Pfam" id="PF05018">
    <property type="entry name" value="CFA20_dom"/>
    <property type="match status" value="2"/>
</dbReference>
<dbReference type="PANTHER" id="PTHR12458">
    <property type="entry name" value="ORF PROTEIN"/>
    <property type="match status" value="1"/>
</dbReference>
<dbReference type="AlphaFoldDB" id="A0A4Y7QCL2"/>
<organism evidence="3 4">
    <name type="scientific">Rickenella mellea</name>
    <dbReference type="NCBI Taxonomy" id="50990"/>
    <lineage>
        <taxon>Eukaryota</taxon>
        <taxon>Fungi</taxon>
        <taxon>Dikarya</taxon>
        <taxon>Basidiomycota</taxon>
        <taxon>Agaricomycotina</taxon>
        <taxon>Agaricomycetes</taxon>
        <taxon>Hymenochaetales</taxon>
        <taxon>Rickenellaceae</taxon>
        <taxon>Rickenella</taxon>
    </lineage>
</organism>
<dbReference type="STRING" id="50990.A0A4Y7QCL2"/>
<proteinExistence type="predicted"/>
<evidence type="ECO:0000259" key="2">
    <source>
        <dbReference type="Pfam" id="PF05018"/>
    </source>
</evidence>
<accession>A0A4Y7QCL2</accession>
<gene>
    <name evidence="3" type="ORF">BD410DRAFT_627080</name>
</gene>
<evidence type="ECO:0000313" key="3">
    <source>
        <dbReference type="EMBL" id="TDL25155.1"/>
    </source>
</evidence>
<evidence type="ECO:0000313" key="4">
    <source>
        <dbReference type="Proteomes" id="UP000294933"/>
    </source>
</evidence>
<protein>
    <recommendedName>
        <fullName evidence="2">CFA20 domain-containing protein</fullName>
    </recommendedName>
</protein>
<dbReference type="InterPro" id="IPR040441">
    <property type="entry name" value="CFA20/CFAP20DC"/>
</dbReference>
<dbReference type="VEuPathDB" id="FungiDB:BD410DRAFT_627080"/>
<feature type="domain" description="CFA20" evidence="2">
    <location>
        <begin position="224"/>
        <end position="264"/>
    </location>
</feature>
<keyword evidence="4" id="KW-1185">Reference proteome</keyword>